<keyword evidence="4" id="KW-0689">Ribosomal protein</keyword>
<evidence type="ECO:0000256" key="2">
    <source>
        <dbReference type="ARBA" id="ARBA00005556"/>
    </source>
</evidence>
<evidence type="ECO:0000313" key="8">
    <source>
        <dbReference type="Ensembl" id="ENSSSCP00070027535.1"/>
    </source>
</evidence>
<evidence type="ECO:0000256" key="1">
    <source>
        <dbReference type="ARBA" id="ARBA00004173"/>
    </source>
</evidence>
<proteinExistence type="inferred from homology"/>
<sequence length="79" mass="8850">MAAVKWVIPSRTILKHFFLIQNGASYYFCHTSTYSSLPDDYNCKVELAMTSDGRAITCYHPSVDNSKPITDIQTSPSQS</sequence>
<comment type="subcellular location">
    <subcellularLocation>
        <location evidence="1">Mitochondrion</location>
    </subcellularLocation>
</comment>
<reference evidence="8" key="2">
    <citation type="submission" date="2025-08" db="UniProtKB">
        <authorList>
            <consortium name="Ensembl"/>
        </authorList>
    </citation>
    <scope>IDENTIFICATION</scope>
</reference>
<dbReference type="GO" id="GO:0005840">
    <property type="term" value="C:ribosome"/>
    <property type="evidence" value="ECO:0007669"/>
    <property type="project" value="UniProtKB-KW"/>
</dbReference>
<dbReference type="InterPro" id="IPR019346">
    <property type="entry name" value="Ribosomal_mL42"/>
</dbReference>
<dbReference type="PANTHER" id="PTHR13450:SF4">
    <property type="entry name" value="LARGE RIBOSOMAL SUBUNIT PROTEIN ML42"/>
    <property type="match status" value="1"/>
</dbReference>
<dbReference type="GO" id="GO:0005739">
    <property type="term" value="C:mitochondrion"/>
    <property type="evidence" value="ECO:0007669"/>
    <property type="project" value="UniProtKB-SubCell"/>
</dbReference>
<dbReference type="PANTHER" id="PTHR13450">
    <property type="entry name" value="MITOCHONDRIAL 39S RIBOSOMAL PROTEIN L42"/>
    <property type="match status" value="1"/>
</dbReference>
<keyword evidence="3" id="KW-0809">Transit peptide</keyword>
<organism evidence="8 9">
    <name type="scientific">Sus scrofa</name>
    <name type="common">Pig</name>
    <dbReference type="NCBI Taxonomy" id="9823"/>
    <lineage>
        <taxon>Eukaryota</taxon>
        <taxon>Metazoa</taxon>
        <taxon>Chordata</taxon>
        <taxon>Craniata</taxon>
        <taxon>Vertebrata</taxon>
        <taxon>Euteleostomi</taxon>
        <taxon>Mammalia</taxon>
        <taxon>Eutheria</taxon>
        <taxon>Laurasiatheria</taxon>
        <taxon>Artiodactyla</taxon>
        <taxon>Suina</taxon>
        <taxon>Suidae</taxon>
        <taxon>Sus</taxon>
    </lineage>
</organism>
<dbReference type="Proteomes" id="UP000314985">
    <property type="component" value="Chromosome 7"/>
</dbReference>
<evidence type="ECO:0000313" key="9">
    <source>
        <dbReference type="Proteomes" id="UP000314985"/>
    </source>
</evidence>
<protein>
    <recommendedName>
        <fullName evidence="7">Large ribosomal subunit protein mL42</fullName>
    </recommendedName>
</protein>
<name>A0A4X1UEN2_PIG</name>
<dbReference type="Ensembl" id="ENSSSCT00070032972.1">
    <property type="protein sequence ID" value="ENSSSCP00070027535.1"/>
    <property type="gene ID" value="ENSSSCG00070016738.1"/>
</dbReference>
<dbReference type="AlphaFoldDB" id="A0A4X1UEN2"/>
<comment type="similarity">
    <text evidence="2">Belongs to the mitochondrion-specific ribosomal protein mL42 family.</text>
</comment>
<keyword evidence="6" id="KW-0687">Ribonucleoprotein</keyword>
<reference evidence="8 9" key="1">
    <citation type="submission" date="2017-08" db="EMBL/GenBank/DDBJ databases">
        <title>USMARCv1.0.</title>
        <authorList>
            <person name="Hannum G.I."/>
            <person name="Koren S."/>
            <person name="Schroeder S.G."/>
            <person name="Chin S.C."/>
            <person name="Nonneman D.J."/>
            <person name="Becker S.A."/>
            <person name="Rosen B.D."/>
            <person name="Bickhart D.M."/>
            <person name="Putnam N.H."/>
            <person name="Green R.E."/>
            <person name="Tuggle C.K."/>
            <person name="Liu H."/>
            <person name="Rohrer G.A."/>
            <person name="Warr A."/>
            <person name="Hall R."/>
            <person name="Kim K."/>
            <person name="Hume D.A."/>
            <person name="Talbot R."/>
            <person name="Chow W."/>
            <person name="Howe K."/>
            <person name="Schwartz A.S."/>
            <person name="Watson M."/>
            <person name="Archibald A.L."/>
            <person name="Phillippy A.M."/>
            <person name="Smith T.P.L."/>
        </authorList>
    </citation>
    <scope>NUCLEOTIDE SEQUENCE [LARGE SCALE GENOMIC DNA]</scope>
</reference>
<evidence type="ECO:0000256" key="6">
    <source>
        <dbReference type="ARBA" id="ARBA00023274"/>
    </source>
</evidence>
<evidence type="ECO:0000256" key="3">
    <source>
        <dbReference type="ARBA" id="ARBA00022946"/>
    </source>
</evidence>
<evidence type="ECO:0000256" key="5">
    <source>
        <dbReference type="ARBA" id="ARBA00023128"/>
    </source>
</evidence>
<keyword evidence="5" id="KW-0496">Mitochondrion</keyword>
<evidence type="ECO:0000256" key="4">
    <source>
        <dbReference type="ARBA" id="ARBA00022980"/>
    </source>
</evidence>
<evidence type="ECO:0000256" key="7">
    <source>
        <dbReference type="ARBA" id="ARBA00035189"/>
    </source>
</evidence>
<accession>A0A4X1UEN2</accession>
<dbReference type="GO" id="GO:1990904">
    <property type="term" value="C:ribonucleoprotein complex"/>
    <property type="evidence" value="ECO:0007669"/>
    <property type="project" value="UniProtKB-KW"/>
</dbReference>